<dbReference type="AlphaFoldDB" id="A0A9W6XR18"/>
<organism evidence="2 3">
    <name type="scientific">Phytophthora fragariaefolia</name>
    <dbReference type="NCBI Taxonomy" id="1490495"/>
    <lineage>
        <taxon>Eukaryota</taxon>
        <taxon>Sar</taxon>
        <taxon>Stramenopiles</taxon>
        <taxon>Oomycota</taxon>
        <taxon>Peronosporomycetes</taxon>
        <taxon>Peronosporales</taxon>
        <taxon>Peronosporaceae</taxon>
        <taxon>Phytophthora</taxon>
    </lineage>
</organism>
<evidence type="ECO:0000313" key="2">
    <source>
        <dbReference type="EMBL" id="GMF44943.1"/>
    </source>
</evidence>
<comment type="caution">
    <text evidence="2">The sequence shown here is derived from an EMBL/GenBank/DDBJ whole genome shotgun (WGS) entry which is preliminary data.</text>
</comment>
<proteinExistence type="predicted"/>
<feature type="domain" description="ZSWIM1/3 RNaseH-like" evidence="1">
    <location>
        <begin position="104"/>
        <end position="160"/>
    </location>
</feature>
<gene>
    <name evidence="2" type="ORF">Pfra01_001589700</name>
</gene>
<evidence type="ECO:0000313" key="3">
    <source>
        <dbReference type="Proteomes" id="UP001165121"/>
    </source>
</evidence>
<keyword evidence="3" id="KW-1185">Reference proteome</keyword>
<dbReference type="InterPro" id="IPR052579">
    <property type="entry name" value="Zinc_finger_SWIM"/>
</dbReference>
<dbReference type="Proteomes" id="UP001165121">
    <property type="component" value="Unassembled WGS sequence"/>
</dbReference>
<dbReference type="Pfam" id="PF21056">
    <property type="entry name" value="ZSWIM1-3_RNaseH-like"/>
    <property type="match status" value="1"/>
</dbReference>
<name>A0A9W6XR18_9STRA</name>
<dbReference type="InterPro" id="IPR048324">
    <property type="entry name" value="ZSWIM1-3_RNaseH-like"/>
</dbReference>
<dbReference type="EMBL" id="BSXT01001749">
    <property type="protein sequence ID" value="GMF44943.1"/>
    <property type="molecule type" value="Genomic_DNA"/>
</dbReference>
<dbReference type="OrthoDB" id="96470at2759"/>
<sequence>MLVGGAKRSKIYDHLLEHDQNMIKADIDNIIQAFASLVSSLDDNEATAAAVAALAAADPMNCACIAETETGRLACCRFLLCSRVRCPVELARIVWNKQVSLPASFMVMNEFGEGVVVQHSLIDAKGDWNTDRAIEHFKCAHPDGGKMLRVIIVNEDMNEVREKRFKPEFGKISTEDASQIDAAIHRMVYAENQDEYDITRSSLKQQCARIGFTEFFAYFTKNWGSCQPMWVTHLRSKLPHFKNHTNNRLESFSGKLKDVINSSMRLAQPMQALVASDRRDEKEYKYWLSRIGRFVINNYDEEMASALPIWKLQPVQQLQYQPFNLDFAVTKRKKPRIQSERYKEVVRATYLIASELSDLADDQEFDEMLLFVLQQWRNVRLKHKQIGLDSKCGEALREFPLPTSARINQGLDGEKMIWTTSND</sequence>
<evidence type="ECO:0000259" key="1">
    <source>
        <dbReference type="Pfam" id="PF21056"/>
    </source>
</evidence>
<dbReference type="PANTHER" id="PTHR31569">
    <property type="entry name" value="SWIM-TYPE DOMAIN-CONTAINING PROTEIN"/>
    <property type="match status" value="1"/>
</dbReference>
<protein>
    <submittedName>
        <fullName evidence="2">Unnamed protein product</fullName>
    </submittedName>
</protein>
<reference evidence="2" key="1">
    <citation type="submission" date="2023-04" db="EMBL/GenBank/DDBJ databases">
        <title>Phytophthora fragariaefolia NBRC 109709.</title>
        <authorList>
            <person name="Ichikawa N."/>
            <person name="Sato H."/>
            <person name="Tonouchi N."/>
        </authorList>
    </citation>
    <scope>NUCLEOTIDE SEQUENCE</scope>
    <source>
        <strain evidence="2">NBRC 109709</strain>
    </source>
</reference>
<accession>A0A9W6XR18</accession>
<dbReference type="PANTHER" id="PTHR31569:SF4">
    <property type="entry name" value="SWIM-TYPE DOMAIN-CONTAINING PROTEIN"/>
    <property type="match status" value="1"/>
</dbReference>